<feature type="region of interest" description="Disordered" evidence="1">
    <location>
        <begin position="727"/>
        <end position="766"/>
    </location>
</feature>
<evidence type="ECO:0000313" key="2">
    <source>
        <dbReference type="EMBL" id="KJS58305.1"/>
    </source>
</evidence>
<reference evidence="2 3" key="1">
    <citation type="submission" date="2015-02" db="EMBL/GenBank/DDBJ databases">
        <authorList>
            <person name="Ju K.-S."/>
            <person name="Doroghazi J.R."/>
            <person name="Metcalf W."/>
        </authorList>
    </citation>
    <scope>NUCLEOTIDE SEQUENCE [LARGE SCALE GENOMIC DNA]</scope>
    <source>
        <strain evidence="2 3">ATCC 31215</strain>
    </source>
</reference>
<sequence length="1334" mass="141510">MTATTATTTGATTATAATTGATTATAVGTGTRADRARARHEALLDAGAVLPAGTLPDAGRPDSAADVLTARTYTHPALDGRRIVRLVPGALGAAEDAALDFLGLTPAGPPADVGQVRQEALGFPAWALVNDPANGHHALALVKETERLARQVKSKPGAAKDGFAALATRLGRAVPHFLPTFCEEVGRIFLAQGNQAYAATWFGKAREAERTHGLGVDEERLRAVFLEFALAGALTVKELRQYVKELSTRLDPHTAWQRFRQLCTERSTAGMAPYAGVAEDARALLRAAGLDRGTHEQALLAELLESPAINRAPAAFWKSWHGPLVRLGRREEAVRRRLLDLLPAPDGGDAAAHDAAWLALLAETGAEAGLTGPRRADEEPGAAAAWLQRWARHTRRGWRTRSDTAATLALAGRMTERLRADAVPVDLFADRGGDLADLDLLDHLLAAGVPVADPPAGRALGVKHWADHCGPGSARLRAVAADPRYRPLLRDATPPAWVTAVTRKAPAVPVLRTLMAEWAEVRADELAAVRGLAGAADLVRSLSPYRTAIRGIAPAAAERIAALDVAGLLARALAAGILDELGWPALEDALATLADPADASTPADPGTSAGPGTPADPGTAASTATARNAATPGFHGPALDGLIVEDAWPCLILARGDRAVVVGPQGTVLEHTLRVPEPDHRWNRPRLRFVDGELLVAWQQDGKQVGYWSGRPDQILELGGETITGYHYGDRRPEPPSLPLPGGGRTTGERPLHAGDTRLPSEHRVLGDGTGHWTLRPGDGDPAPRELDPHTGTLGRAAEPPVIAASAAAGRLAARNTRLLPLQPGLEGTPLGTDGTVLGGWVRIDPDRTATAVTPDGQHITLPITGPHPDTVPVGRLALPGAGRPAVTETSGDTLALTLPDLATATDRTADLRPCRAGDLSAAGTALVPPLDHWHALRPRDEAGSRALRGVDPEQAARLIDAAWPVDTQPVDTQPVDTQPVDTRPVDTRPVPEDDRRWLTVQGVRRPIAQHNEPTRSSLPVPAVAALLPEVTHPLLLAGVAGLARAAADLLDGIARFVPQPEAERPDRAQTPEYRPDHGRDQQLQDAVTALLPDIPGFGSGWLIRDRWWTLNNLRTVLAVLADPPATTDTSEGQADGWSAAPARITLRGGDGGHGWLHLLGLLHVLAQAVANPLTEPAHRSSLVELLGELTKGPLADRGDTLRELVLSEPHRPATDPRPADFRQGQVLRHGDRTVVILGYRTHQNGAIHWLAVDHDPSGRFGPVAHFTTVRERRTEERISAAWVQKFWRVAALRGSVPWDRARATAFAELTGIGTARATLLLSPSAPLLHCDNT</sequence>
<comment type="caution">
    <text evidence="2">The sequence shown here is derived from an EMBL/GenBank/DDBJ whole genome shotgun (WGS) entry which is preliminary data.</text>
</comment>
<dbReference type="OrthoDB" id="218750at2"/>
<feature type="compositionally biased region" description="Basic and acidic residues" evidence="1">
    <location>
        <begin position="747"/>
        <end position="766"/>
    </location>
</feature>
<name>A0A0F2T7K0_STRR3</name>
<accession>A0A0F2T7K0</accession>
<evidence type="ECO:0008006" key="4">
    <source>
        <dbReference type="Google" id="ProtNLM"/>
    </source>
</evidence>
<feature type="region of interest" description="Disordered" evidence="1">
    <location>
        <begin position="596"/>
        <end position="629"/>
    </location>
</feature>
<protein>
    <recommendedName>
        <fullName evidence="4">DNA-binding protein</fullName>
    </recommendedName>
</protein>
<dbReference type="Proteomes" id="UP000033699">
    <property type="component" value="Unassembled WGS sequence"/>
</dbReference>
<keyword evidence="3" id="KW-1185">Reference proteome</keyword>
<evidence type="ECO:0000256" key="1">
    <source>
        <dbReference type="SAM" id="MobiDB-lite"/>
    </source>
</evidence>
<feature type="compositionally biased region" description="Basic and acidic residues" evidence="1">
    <location>
        <begin position="1062"/>
        <end position="1079"/>
    </location>
</feature>
<dbReference type="RefSeq" id="WP_045704375.1">
    <property type="nucleotide sequence ID" value="NZ_JZKH01000120.1"/>
</dbReference>
<gene>
    <name evidence="2" type="ORF">VM95_34105</name>
</gene>
<dbReference type="EMBL" id="JZKH01000120">
    <property type="protein sequence ID" value="KJS58305.1"/>
    <property type="molecule type" value="Genomic_DNA"/>
</dbReference>
<feature type="region of interest" description="Disordered" evidence="1">
    <location>
        <begin position="968"/>
        <end position="992"/>
    </location>
</feature>
<organism evidence="2 3">
    <name type="scientific">Streptomyces rubellomurinus (strain ATCC 31215)</name>
    <dbReference type="NCBI Taxonomy" id="359131"/>
    <lineage>
        <taxon>Bacteria</taxon>
        <taxon>Bacillati</taxon>
        <taxon>Actinomycetota</taxon>
        <taxon>Actinomycetes</taxon>
        <taxon>Kitasatosporales</taxon>
        <taxon>Streptomycetaceae</taxon>
        <taxon>Streptomyces</taxon>
    </lineage>
</organism>
<feature type="compositionally biased region" description="Polar residues" evidence="1">
    <location>
        <begin position="970"/>
        <end position="981"/>
    </location>
</feature>
<evidence type="ECO:0000313" key="3">
    <source>
        <dbReference type="Proteomes" id="UP000033699"/>
    </source>
</evidence>
<feature type="compositionally biased region" description="Low complexity" evidence="1">
    <location>
        <begin position="596"/>
        <end position="607"/>
    </location>
</feature>
<feature type="non-terminal residue" evidence="2">
    <location>
        <position position="1334"/>
    </location>
</feature>
<feature type="region of interest" description="Disordered" evidence="1">
    <location>
        <begin position="1058"/>
        <end position="1079"/>
    </location>
</feature>
<proteinExistence type="predicted"/>
<feature type="compositionally biased region" description="Low complexity" evidence="1">
    <location>
        <begin position="619"/>
        <end position="629"/>
    </location>
</feature>